<evidence type="ECO:0000313" key="2">
    <source>
        <dbReference type="Proteomes" id="UP000050795"/>
    </source>
</evidence>
<feature type="region of interest" description="Disordered" evidence="1">
    <location>
        <begin position="575"/>
        <end position="615"/>
    </location>
</feature>
<feature type="compositionally biased region" description="Basic and acidic residues" evidence="1">
    <location>
        <begin position="596"/>
        <end position="613"/>
    </location>
</feature>
<evidence type="ECO:0000313" key="3">
    <source>
        <dbReference type="WBParaSite" id="TREG1_32210.1"/>
    </source>
</evidence>
<name>A0AA85JPD7_TRIRE</name>
<evidence type="ECO:0000256" key="1">
    <source>
        <dbReference type="SAM" id="MobiDB-lite"/>
    </source>
</evidence>
<dbReference type="Proteomes" id="UP000050795">
    <property type="component" value="Unassembled WGS sequence"/>
</dbReference>
<accession>A0AA85JPD7</accession>
<feature type="compositionally biased region" description="Low complexity" evidence="1">
    <location>
        <begin position="667"/>
        <end position="678"/>
    </location>
</feature>
<sequence>MVELLNSCLPVVNTATTTTTIHDEKEKWNNSRCGNHYKTDEHFKALANEYISMDDFLTNSESSSLINNTDDVDDKNSCYNAAAIDDDDNNHNNNNSMVHKHVRPTLTGELKKSRNNTTPATTTSTTKRRQFSSTANSLTLSIIDTDAFSAAAAANNDSDNEEINNKSNAFLLATNQKHRREFWNLFKELKSLNQSCGLNPDLFRNDKESRLMDSTAASYSSVVNNINNNNNNSGISNITATTPRQPGVTLNESRLKFSRKREFPCKEDDISKQLLKCIYTPPSCGHKQLHVNPASSSNSSRIISSESLFGDLKSTPVNQKPISILKTRPSVLDKGRTISTTTVAFTTITSSISSQPMTVYSTPSSSSASSSSSLSSLFSQGYNISSSTTCTVTSSTSSTITTTSGTVDKPISLTKENYLPKDNIVSSHNYKVVSSEDDDCDITLNLSTVCPSSMNFDSLESKSSLSVNNDNKPTDFTFSAPRRISLKSSTIVSDNKNDSNSNSTTLKDKKEFIFSSPIIRRTVTYVQQVDIISPGVTTSTDECVDMSIEGNLFSSDHITPSKKCFIETPDTLLTRPPIITSSKKHRSTSINPINEKQPDKEGGTHSKDEDITRKVTRSYRTRDIKTPKLSSDDELLTTEAIFDQLDRLNEERFRRRHTTDVDDFDDTSSIASSVTDSSETPRRSTRRVKRPQRYNPSAV</sequence>
<protein>
    <submittedName>
        <fullName evidence="3">Uncharacterized protein</fullName>
    </submittedName>
</protein>
<keyword evidence="2" id="KW-1185">Reference proteome</keyword>
<feature type="region of interest" description="Disordered" evidence="1">
    <location>
        <begin position="661"/>
        <end position="699"/>
    </location>
</feature>
<organism evidence="2 3">
    <name type="scientific">Trichobilharzia regenti</name>
    <name type="common">Nasal bird schistosome</name>
    <dbReference type="NCBI Taxonomy" id="157069"/>
    <lineage>
        <taxon>Eukaryota</taxon>
        <taxon>Metazoa</taxon>
        <taxon>Spiralia</taxon>
        <taxon>Lophotrochozoa</taxon>
        <taxon>Platyhelminthes</taxon>
        <taxon>Trematoda</taxon>
        <taxon>Digenea</taxon>
        <taxon>Strigeidida</taxon>
        <taxon>Schistosomatoidea</taxon>
        <taxon>Schistosomatidae</taxon>
        <taxon>Trichobilharzia</taxon>
    </lineage>
</organism>
<feature type="compositionally biased region" description="Low complexity" evidence="1">
    <location>
        <begin position="115"/>
        <end position="125"/>
    </location>
</feature>
<dbReference type="AlphaFoldDB" id="A0AA85JPD7"/>
<dbReference type="WBParaSite" id="TREG1_32210.1">
    <property type="protein sequence ID" value="TREG1_32210.1"/>
    <property type="gene ID" value="TREG1_32210"/>
</dbReference>
<feature type="region of interest" description="Disordered" evidence="1">
    <location>
        <begin position="108"/>
        <end position="131"/>
    </location>
</feature>
<feature type="compositionally biased region" description="Basic residues" evidence="1">
    <location>
        <begin position="683"/>
        <end position="692"/>
    </location>
</feature>
<reference evidence="3" key="2">
    <citation type="submission" date="2023-11" db="UniProtKB">
        <authorList>
            <consortium name="WormBaseParasite"/>
        </authorList>
    </citation>
    <scope>IDENTIFICATION</scope>
</reference>
<reference evidence="2" key="1">
    <citation type="submission" date="2022-06" db="EMBL/GenBank/DDBJ databases">
        <authorList>
            <person name="Berger JAMES D."/>
            <person name="Berger JAMES D."/>
        </authorList>
    </citation>
    <scope>NUCLEOTIDE SEQUENCE [LARGE SCALE GENOMIC DNA]</scope>
</reference>
<proteinExistence type="predicted"/>